<keyword evidence="7" id="KW-0479">Metal-binding</keyword>
<gene>
    <name evidence="15" type="primary">mutY</name>
    <name evidence="15" type="ORF">ACFSC9_03375</name>
</gene>
<organism evidence="15 16">
    <name type="scientific">Paenibacillus wenxiniae</name>
    <dbReference type="NCBI Taxonomy" id="1636843"/>
    <lineage>
        <taxon>Bacteria</taxon>
        <taxon>Bacillati</taxon>
        <taxon>Bacillota</taxon>
        <taxon>Bacilli</taxon>
        <taxon>Bacillales</taxon>
        <taxon>Paenibacillaceae</taxon>
        <taxon>Paenibacillus</taxon>
    </lineage>
</organism>
<dbReference type="SMART" id="SM00478">
    <property type="entry name" value="ENDO3c"/>
    <property type="match status" value="1"/>
</dbReference>
<evidence type="ECO:0000256" key="6">
    <source>
        <dbReference type="ARBA" id="ARBA00022485"/>
    </source>
</evidence>
<evidence type="ECO:0000256" key="4">
    <source>
        <dbReference type="ARBA" id="ARBA00012045"/>
    </source>
</evidence>
<dbReference type="InterPro" id="IPR005760">
    <property type="entry name" value="A/G_AdeGlyc_MutY"/>
</dbReference>
<evidence type="ECO:0000313" key="15">
    <source>
        <dbReference type="EMBL" id="MFD1884552.1"/>
    </source>
</evidence>
<evidence type="ECO:0000256" key="12">
    <source>
        <dbReference type="ARBA" id="ARBA00023204"/>
    </source>
</evidence>
<comment type="catalytic activity">
    <reaction evidence="1">
        <text>Hydrolyzes free adenine bases from 7,8-dihydro-8-oxoguanine:adenine mismatched double-stranded DNA, leaving an apurinic site.</text>
        <dbReference type="EC" id="3.2.2.31"/>
    </reaction>
</comment>
<accession>A0ABW4REH1</accession>
<dbReference type="EMBL" id="JBHUEH010000010">
    <property type="protein sequence ID" value="MFD1884552.1"/>
    <property type="molecule type" value="Genomic_DNA"/>
</dbReference>
<dbReference type="InterPro" id="IPR011257">
    <property type="entry name" value="DNA_glycosylase"/>
</dbReference>
<sequence length="488" mass="54485">MSNNTSNEQEAKRYFSRELLAWYDEHKRDLPWRRSRNPYHIWISEIMLQQTRVDTVIPYFLRFTERFPTVESLAEAPEEDVLKHWEGLGYYSRARNIQAAAKQVVERHDGIVPDTPDEISALKGIGPYTAGAVLSIAYNVPVPAVDGNVMRVLSRYFCLSDDIAKNSTRVKMEKLAGELIPTGRASDFNQALMELGALVCTPKSPHCLTCSVMKHCAGRMNGMEEQLPIKTKAKPPRPEHRLMAIIEGQGEHAGKVLIRQRPATGLLARMWELPHVLASDAKKAGAGADLSDTAAMDRLRQVLENEGVDVRPQLEWMSAEHTFSHIQWYMRVFRCTEAGQDAQAALAGHEASELNTTDQASNPLVSATGMADERTRIHLPQLSADDTAQASAGKQEAEQGTFDLRLSGATPEAMTRIRQQLASSAVADTLEPLEQVAEQPETYAAVPGTLLGEAFAYDYRWIGAEDMEKYAFPNLFLKILQQYFGVKR</sequence>
<dbReference type="Proteomes" id="UP001597233">
    <property type="component" value="Unassembled WGS sequence"/>
</dbReference>
<comment type="cofactor">
    <cofactor evidence="2">
        <name>[4Fe-4S] cluster</name>
        <dbReference type="ChEBI" id="CHEBI:49883"/>
    </cofactor>
</comment>
<evidence type="ECO:0000256" key="2">
    <source>
        <dbReference type="ARBA" id="ARBA00001966"/>
    </source>
</evidence>
<evidence type="ECO:0000256" key="9">
    <source>
        <dbReference type="ARBA" id="ARBA00022801"/>
    </source>
</evidence>
<evidence type="ECO:0000256" key="7">
    <source>
        <dbReference type="ARBA" id="ARBA00022723"/>
    </source>
</evidence>
<dbReference type="SUPFAM" id="SSF55811">
    <property type="entry name" value="Nudix"/>
    <property type="match status" value="1"/>
</dbReference>
<evidence type="ECO:0000256" key="5">
    <source>
        <dbReference type="ARBA" id="ARBA00022023"/>
    </source>
</evidence>
<dbReference type="InterPro" id="IPR044298">
    <property type="entry name" value="MIG/MutY"/>
</dbReference>
<dbReference type="InterPro" id="IPR023170">
    <property type="entry name" value="HhH_base_excis_C"/>
</dbReference>
<dbReference type="CDD" id="cd03431">
    <property type="entry name" value="NUDIX_DNA_Glycosylase_C-MutY"/>
    <property type="match status" value="1"/>
</dbReference>
<dbReference type="InterPro" id="IPR015797">
    <property type="entry name" value="NUDIX_hydrolase-like_dom_sf"/>
</dbReference>
<dbReference type="Pfam" id="PF00730">
    <property type="entry name" value="HhH-GPD"/>
    <property type="match status" value="1"/>
</dbReference>
<evidence type="ECO:0000256" key="10">
    <source>
        <dbReference type="ARBA" id="ARBA00023004"/>
    </source>
</evidence>
<reference evidence="16" key="1">
    <citation type="journal article" date="2019" name="Int. J. Syst. Evol. Microbiol.">
        <title>The Global Catalogue of Microorganisms (GCM) 10K type strain sequencing project: providing services to taxonomists for standard genome sequencing and annotation.</title>
        <authorList>
            <consortium name="The Broad Institute Genomics Platform"/>
            <consortium name="The Broad Institute Genome Sequencing Center for Infectious Disease"/>
            <person name="Wu L."/>
            <person name="Ma J."/>
        </authorList>
    </citation>
    <scope>NUCLEOTIDE SEQUENCE [LARGE SCALE GENOMIC DNA]</scope>
    <source>
        <strain evidence="16">CCUG 54950</strain>
    </source>
</reference>
<dbReference type="PANTHER" id="PTHR42944:SF1">
    <property type="entry name" value="ADENINE DNA GLYCOSYLASE"/>
    <property type="match status" value="1"/>
</dbReference>
<name>A0ABW4REH1_9BACL</name>
<keyword evidence="11" id="KW-0411">Iron-sulfur</keyword>
<keyword evidence="9 15" id="KW-0378">Hydrolase</keyword>
<keyword evidence="10" id="KW-0408">Iron</keyword>
<evidence type="ECO:0000256" key="11">
    <source>
        <dbReference type="ARBA" id="ARBA00023014"/>
    </source>
</evidence>
<dbReference type="NCBIfam" id="TIGR01084">
    <property type="entry name" value="mutY"/>
    <property type="match status" value="1"/>
</dbReference>
<dbReference type="RefSeq" id="WP_347324205.1">
    <property type="nucleotide sequence ID" value="NZ_JBCGUH010000003.1"/>
</dbReference>
<keyword evidence="8" id="KW-0227">DNA damage</keyword>
<dbReference type="CDD" id="cd00056">
    <property type="entry name" value="ENDO3c"/>
    <property type="match status" value="1"/>
</dbReference>
<feature type="domain" description="HhH-GPD" evidence="14">
    <location>
        <begin position="47"/>
        <end position="198"/>
    </location>
</feature>
<dbReference type="InterPro" id="IPR000445">
    <property type="entry name" value="HhH_motif"/>
</dbReference>
<keyword evidence="13 15" id="KW-0326">Glycosidase</keyword>
<dbReference type="Gene3D" id="3.90.79.10">
    <property type="entry name" value="Nucleoside Triphosphate Pyrophosphohydrolase"/>
    <property type="match status" value="1"/>
</dbReference>
<keyword evidence="12" id="KW-0234">DNA repair</keyword>
<keyword evidence="16" id="KW-1185">Reference proteome</keyword>
<dbReference type="Pfam" id="PF14815">
    <property type="entry name" value="NUDIX_4"/>
    <property type="match status" value="1"/>
</dbReference>
<comment type="caution">
    <text evidence="15">The sequence shown here is derived from an EMBL/GenBank/DDBJ whole genome shotgun (WGS) entry which is preliminary data.</text>
</comment>
<dbReference type="SUPFAM" id="SSF48150">
    <property type="entry name" value="DNA-glycosylase"/>
    <property type="match status" value="1"/>
</dbReference>
<dbReference type="Pfam" id="PF00633">
    <property type="entry name" value="HHH"/>
    <property type="match status" value="1"/>
</dbReference>
<evidence type="ECO:0000313" key="16">
    <source>
        <dbReference type="Proteomes" id="UP001597233"/>
    </source>
</evidence>
<evidence type="ECO:0000256" key="3">
    <source>
        <dbReference type="ARBA" id="ARBA00008343"/>
    </source>
</evidence>
<dbReference type="Gene3D" id="1.10.1670.10">
    <property type="entry name" value="Helix-hairpin-Helix base-excision DNA repair enzymes (C-terminal)"/>
    <property type="match status" value="1"/>
</dbReference>
<protein>
    <recommendedName>
        <fullName evidence="5">Adenine DNA glycosylase</fullName>
        <ecNumber evidence="4">3.2.2.31</ecNumber>
    </recommendedName>
</protein>
<comment type="similarity">
    <text evidence="3">Belongs to the Nth/MutY family.</text>
</comment>
<dbReference type="GO" id="GO:0000701">
    <property type="term" value="F:purine-specific mismatch base pair DNA N-glycosylase activity"/>
    <property type="evidence" value="ECO:0007669"/>
    <property type="project" value="UniProtKB-EC"/>
</dbReference>
<evidence type="ECO:0000256" key="1">
    <source>
        <dbReference type="ARBA" id="ARBA00000843"/>
    </source>
</evidence>
<dbReference type="EC" id="3.2.2.31" evidence="4"/>
<proteinExistence type="inferred from homology"/>
<dbReference type="PANTHER" id="PTHR42944">
    <property type="entry name" value="ADENINE DNA GLYCOSYLASE"/>
    <property type="match status" value="1"/>
</dbReference>
<keyword evidence="6" id="KW-0004">4Fe-4S</keyword>
<evidence type="ECO:0000256" key="8">
    <source>
        <dbReference type="ARBA" id="ARBA00022763"/>
    </source>
</evidence>
<evidence type="ECO:0000256" key="13">
    <source>
        <dbReference type="ARBA" id="ARBA00023295"/>
    </source>
</evidence>
<dbReference type="InterPro" id="IPR029119">
    <property type="entry name" value="MutY_C"/>
</dbReference>
<dbReference type="Gene3D" id="1.10.340.30">
    <property type="entry name" value="Hypothetical protein, domain 2"/>
    <property type="match status" value="1"/>
</dbReference>
<dbReference type="InterPro" id="IPR003265">
    <property type="entry name" value="HhH-GPD_domain"/>
</dbReference>
<evidence type="ECO:0000259" key="14">
    <source>
        <dbReference type="SMART" id="SM00478"/>
    </source>
</evidence>